<comment type="similarity">
    <text evidence="1 3">Belongs to the ETS family.</text>
</comment>
<protein>
    <submittedName>
        <fullName evidence="7">ETS-related transcription factor Elf-5-like isoform X1</fullName>
    </submittedName>
</protein>
<keyword evidence="2 3" id="KW-0238">DNA-binding</keyword>
<dbReference type="InterPro" id="IPR013761">
    <property type="entry name" value="SAM/pointed_sf"/>
</dbReference>
<feature type="domain" description="ETS" evidence="5">
    <location>
        <begin position="257"/>
        <end position="344"/>
    </location>
</feature>
<dbReference type="InterPro" id="IPR000418">
    <property type="entry name" value="Ets_dom"/>
</dbReference>
<dbReference type="PRINTS" id="PR00454">
    <property type="entry name" value="ETSDOMAIN"/>
</dbReference>
<evidence type="ECO:0000256" key="2">
    <source>
        <dbReference type="ARBA" id="ARBA00023125"/>
    </source>
</evidence>
<dbReference type="Pfam" id="PF00178">
    <property type="entry name" value="Ets"/>
    <property type="match status" value="1"/>
</dbReference>
<evidence type="ECO:0000259" key="5">
    <source>
        <dbReference type="PROSITE" id="PS50061"/>
    </source>
</evidence>
<evidence type="ECO:0000256" key="4">
    <source>
        <dbReference type="SAM" id="MobiDB-lite"/>
    </source>
</evidence>
<keyword evidence="3" id="KW-0539">Nucleus</keyword>
<gene>
    <name evidence="7" type="primary">LOC106458923</name>
</gene>
<proteinExistence type="inferred from homology"/>
<dbReference type="InterPro" id="IPR003118">
    <property type="entry name" value="Pointed_dom"/>
</dbReference>
<dbReference type="Pfam" id="PF02198">
    <property type="entry name" value="SAM_PNT"/>
    <property type="match status" value="1"/>
</dbReference>
<dbReference type="SUPFAM" id="SSF46785">
    <property type="entry name" value="Winged helix' DNA-binding domain"/>
    <property type="match status" value="1"/>
</dbReference>
<dbReference type="Gene3D" id="1.10.150.50">
    <property type="entry name" value="Transcription Factor, Ets-1"/>
    <property type="match status" value="1"/>
</dbReference>
<dbReference type="PROSITE" id="PS50061">
    <property type="entry name" value="ETS_DOMAIN_3"/>
    <property type="match status" value="1"/>
</dbReference>
<evidence type="ECO:0000313" key="6">
    <source>
        <dbReference type="Proteomes" id="UP000694941"/>
    </source>
</evidence>
<reference evidence="7" key="1">
    <citation type="submission" date="2025-08" db="UniProtKB">
        <authorList>
            <consortium name="RefSeq"/>
        </authorList>
    </citation>
    <scope>IDENTIFICATION</scope>
    <source>
        <tissue evidence="7">Muscle</tissue>
    </source>
</reference>
<dbReference type="InterPro" id="IPR036390">
    <property type="entry name" value="WH_DNA-bd_sf"/>
</dbReference>
<organism evidence="6 7">
    <name type="scientific">Limulus polyphemus</name>
    <name type="common">Atlantic horseshoe crab</name>
    <dbReference type="NCBI Taxonomy" id="6850"/>
    <lineage>
        <taxon>Eukaryota</taxon>
        <taxon>Metazoa</taxon>
        <taxon>Ecdysozoa</taxon>
        <taxon>Arthropoda</taxon>
        <taxon>Chelicerata</taxon>
        <taxon>Merostomata</taxon>
        <taxon>Xiphosura</taxon>
        <taxon>Limulidae</taxon>
        <taxon>Limulus</taxon>
    </lineage>
</organism>
<feature type="region of interest" description="Disordered" evidence="4">
    <location>
        <begin position="232"/>
        <end position="253"/>
    </location>
</feature>
<dbReference type="InterPro" id="IPR046328">
    <property type="entry name" value="ETS_fam"/>
</dbReference>
<accession>A0ABM1B3B3</accession>
<dbReference type="GeneID" id="106458923"/>
<dbReference type="PANTHER" id="PTHR11849">
    <property type="entry name" value="ETS"/>
    <property type="match status" value="1"/>
</dbReference>
<dbReference type="Proteomes" id="UP000694941">
    <property type="component" value="Unplaced"/>
</dbReference>
<dbReference type="PANTHER" id="PTHR11849:SF190">
    <property type="entry name" value="ETS-DOMAIN PROTEIN"/>
    <property type="match status" value="1"/>
</dbReference>
<dbReference type="Gene3D" id="1.10.10.10">
    <property type="entry name" value="Winged helix-like DNA-binding domain superfamily/Winged helix DNA-binding domain"/>
    <property type="match status" value="1"/>
</dbReference>
<evidence type="ECO:0000256" key="1">
    <source>
        <dbReference type="ARBA" id="ARBA00005562"/>
    </source>
</evidence>
<sequence length="351" mass="40653">MKCSDPQLLFEQLEELNTLLSTLDETFYSDERLHSMTNQHHTSFQDPANNHHFGLDDTEATILNHFGDFVFDEAVSSNLSNIPSSRCQLTLLSDIDFADVTPDMSFKTKKVRDWNSSDVVEWIYWWASDLKLEAIDLNIPQFTDICGRDLMKMECHDFVRLEPEFGRKMYLSLQCLIRHHQNDECKNTVAGQGQIQLSSWPEQGPESWKDFFSQVVPGQNPCSGTTTVVTKKVGTGRRGRPPKKDGKSRNRQGKGYGKLWEFIRNLLLSPLYNPSHIRWERREEGIFKFVQSDKVAKLWGERKRNSNMTYEKMSRAMRTYYNVGILAPVPKNEGLPKKLVYKFGPRATGWR</sequence>
<dbReference type="SUPFAM" id="SSF47769">
    <property type="entry name" value="SAM/Pointed domain"/>
    <property type="match status" value="1"/>
</dbReference>
<dbReference type="InterPro" id="IPR036388">
    <property type="entry name" value="WH-like_DNA-bd_sf"/>
</dbReference>
<dbReference type="SMART" id="SM00413">
    <property type="entry name" value="ETS"/>
    <property type="match status" value="1"/>
</dbReference>
<evidence type="ECO:0000313" key="7">
    <source>
        <dbReference type="RefSeq" id="XP_013773942.1"/>
    </source>
</evidence>
<comment type="subcellular location">
    <subcellularLocation>
        <location evidence="3">Nucleus</location>
    </subcellularLocation>
</comment>
<name>A0ABM1B3B3_LIMPO</name>
<dbReference type="RefSeq" id="XP_013773942.1">
    <property type="nucleotide sequence ID" value="XM_013918488.2"/>
</dbReference>
<keyword evidence="6" id="KW-1185">Reference proteome</keyword>
<evidence type="ECO:0000256" key="3">
    <source>
        <dbReference type="RuleBase" id="RU004019"/>
    </source>
</evidence>